<feature type="compositionally biased region" description="Low complexity" evidence="14">
    <location>
        <begin position="1040"/>
        <end position="1053"/>
    </location>
</feature>
<feature type="compositionally biased region" description="Low complexity" evidence="14">
    <location>
        <begin position="1069"/>
        <end position="1078"/>
    </location>
</feature>
<feature type="domain" description="Protein kinase" evidence="15">
    <location>
        <begin position="458"/>
        <end position="739"/>
    </location>
</feature>
<feature type="binding site" evidence="13">
    <location>
        <position position="487"/>
    </location>
    <ligand>
        <name>ATP</name>
        <dbReference type="ChEBI" id="CHEBI:30616"/>
    </ligand>
</feature>
<dbReference type="Pfam" id="PF00433">
    <property type="entry name" value="Pkinase_C"/>
    <property type="match status" value="1"/>
</dbReference>
<dbReference type="InterPro" id="IPR017892">
    <property type="entry name" value="Pkinase_C"/>
</dbReference>
<dbReference type="OrthoDB" id="63267at2759"/>
<dbReference type="InterPro" id="IPR000961">
    <property type="entry name" value="AGC-kinase_C"/>
</dbReference>
<evidence type="ECO:0000256" key="9">
    <source>
        <dbReference type="ARBA" id="ARBA00022777"/>
    </source>
</evidence>
<dbReference type="FunFam" id="1.10.510.10:FF:000109">
    <property type="entry name" value="Ribosomal protein S6 kinase"/>
    <property type="match status" value="1"/>
</dbReference>
<feature type="binding site" evidence="13">
    <location>
        <position position="116"/>
    </location>
    <ligand>
        <name>ATP</name>
        <dbReference type="ChEBI" id="CHEBI:30616"/>
    </ligand>
</feature>
<feature type="domain" description="Protein kinase" evidence="15">
    <location>
        <begin position="84"/>
        <end position="354"/>
    </location>
</feature>
<dbReference type="EC" id="2.7.11.1" evidence="3"/>
<dbReference type="KEGG" id="foc:113210281"/>
<dbReference type="PROSITE" id="PS00107">
    <property type="entry name" value="PROTEIN_KINASE_ATP"/>
    <property type="match status" value="2"/>
</dbReference>
<accession>A0A9C6WRR1</accession>
<dbReference type="InterPro" id="IPR000719">
    <property type="entry name" value="Prot_kinase_dom"/>
</dbReference>
<evidence type="ECO:0000256" key="7">
    <source>
        <dbReference type="ARBA" id="ARBA00022737"/>
    </source>
</evidence>
<dbReference type="PANTHER" id="PTHR24351">
    <property type="entry name" value="RIBOSOMAL PROTEIN S6 KINASE"/>
    <property type="match status" value="1"/>
</dbReference>
<dbReference type="AlphaFoldDB" id="A0A9C6WRR1"/>
<keyword evidence="6" id="KW-0808">Transferase</keyword>
<feature type="compositionally biased region" description="Basic residues" evidence="14">
    <location>
        <begin position="1023"/>
        <end position="1035"/>
    </location>
</feature>
<feature type="region of interest" description="Disordered" evidence="14">
    <location>
        <begin position="986"/>
        <end position="1115"/>
    </location>
</feature>
<dbReference type="SMART" id="SM00220">
    <property type="entry name" value="S_TKc"/>
    <property type="match status" value="2"/>
</dbReference>
<evidence type="ECO:0000256" key="11">
    <source>
        <dbReference type="ARBA" id="ARBA00047899"/>
    </source>
</evidence>
<keyword evidence="17" id="KW-1185">Reference proteome</keyword>
<gene>
    <name evidence="18" type="primary">LOC113210281</name>
</gene>
<dbReference type="InterPro" id="IPR008271">
    <property type="entry name" value="Ser/Thr_kinase_AS"/>
</dbReference>
<dbReference type="InterPro" id="IPR011009">
    <property type="entry name" value="Kinase-like_dom_sf"/>
</dbReference>
<feature type="region of interest" description="Disordered" evidence="14">
    <location>
        <begin position="797"/>
        <end position="871"/>
    </location>
</feature>
<protein>
    <recommendedName>
        <fullName evidence="3">non-specific serine/threonine protein kinase</fullName>
        <ecNumber evidence="3">2.7.11.1</ecNumber>
    </recommendedName>
</protein>
<evidence type="ECO:0000313" key="18">
    <source>
        <dbReference type="RefSeq" id="XP_052125807.1"/>
    </source>
</evidence>
<reference evidence="18" key="1">
    <citation type="journal article" date="2018" name="Proc. Natl. Acad. Sci. U.S.A.">
        <title>Phylogenomics and the evolution of hemipteroid insects.</title>
        <authorList>
            <person name="Johnson K.P."/>
            <person name="Dietrich C.H."/>
            <person name="Friedrich F."/>
            <person name="Beutel R.G."/>
            <person name="Wipfler B."/>
            <person name="Peters R.S."/>
            <person name="Allen J.M."/>
            <person name="Petersen M."/>
            <person name="Donath A."/>
            <person name="Walden K.K."/>
            <person name="Kozlov A.M."/>
            <person name="Podsiadlowski L."/>
            <person name="Mayer C."/>
            <person name="Meusemann K."/>
            <person name="Vasilikopoulos A."/>
            <person name="Waterhouse R.M."/>
            <person name="Cameron S.L."/>
            <person name="Weirauch C."/>
            <person name="Swanson D.R."/>
            <person name="Percy D.M."/>
            <person name="Hardy N.B."/>
            <person name="Terry I."/>
            <person name="Liu S."/>
            <person name="Zhou X."/>
            <person name="Misof B."/>
            <person name="Robertson H.M."/>
            <person name="Yoshizawa K."/>
        </authorList>
    </citation>
    <scope>NUCLEOTIDE SEQUENCE</scope>
    <source>
        <tissue evidence="18">Whole organism</tissue>
    </source>
</reference>
<dbReference type="PROSITE" id="PS50011">
    <property type="entry name" value="PROTEIN_KINASE_DOM"/>
    <property type="match status" value="2"/>
</dbReference>
<evidence type="ECO:0000256" key="12">
    <source>
        <dbReference type="ARBA" id="ARBA00048679"/>
    </source>
</evidence>
<evidence type="ECO:0000256" key="3">
    <source>
        <dbReference type="ARBA" id="ARBA00012513"/>
    </source>
</evidence>
<dbReference type="PROSITE" id="PS00108">
    <property type="entry name" value="PROTEIN_KINASE_ST"/>
    <property type="match status" value="2"/>
</dbReference>
<organism evidence="17 18">
    <name type="scientific">Frankliniella occidentalis</name>
    <name type="common">Western flower thrips</name>
    <name type="synonym">Euthrips occidentalis</name>
    <dbReference type="NCBI Taxonomy" id="133901"/>
    <lineage>
        <taxon>Eukaryota</taxon>
        <taxon>Metazoa</taxon>
        <taxon>Ecdysozoa</taxon>
        <taxon>Arthropoda</taxon>
        <taxon>Hexapoda</taxon>
        <taxon>Insecta</taxon>
        <taxon>Pterygota</taxon>
        <taxon>Neoptera</taxon>
        <taxon>Paraneoptera</taxon>
        <taxon>Thysanoptera</taxon>
        <taxon>Terebrantia</taxon>
        <taxon>Thripoidea</taxon>
        <taxon>Thripidae</taxon>
        <taxon>Frankliniella</taxon>
    </lineage>
</organism>
<dbReference type="GO" id="GO:0004674">
    <property type="term" value="F:protein serine/threonine kinase activity"/>
    <property type="evidence" value="ECO:0007669"/>
    <property type="project" value="UniProtKB-KW"/>
</dbReference>
<dbReference type="RefSeq" id="XP_052125807.1">
    <property type="nucleotide sequence ID" value="XM_052269847.1"/>
</dbReference>
<keyword evidence="5" id="KW-0597">Phosphoprotein</keyword>
<keyword evidence="9 18" id="KW-0418">Kinase</keyword>
<dbReference type="Gene3D" id="3.30.200.20">
    <property type="entry name" value="Phosphorylase Kinase, domain 1"/>
    <property type="match status" value="2"/>
</dbReference>
<comment type="catalytic activity">
    <reaction evidence="11">
        <text>L-threonyl-[protein] + ATP = O-phospho-L-threonyl-[protein] + ADP + H(+)</text>
        <dbReference type="Rhea" id="RHEA:46608"/>
        <dbReference type="Rhea" id="RHEA-COMP:11060"/>
        <dbReference type="Rhea" id="RHEA-COMP:11605"/>
        <dbReference type="ChEBI" id="CHEBI:15378"/>
        <dbReference type="ChEBI" id="CHEBI:30013"/>
        <dbReference type="ChEBI" id="CHEBI:30616"/>
        <dbReference type="ChEBI" id="CHEBI:61977"/>
        <dbReference type="ChEBI" id="CHEBI:456216"/>
        <dbReference type="EC" id="2.7.11.1"/>
    </reaction>
</comment>
<comment type="similarity">
    <text evidence="2">Belongs to the protein kinase superfamily. AGC Ser/Thr protein kinase family. S6 kinase subfamily.</text>
</comment>
<dbReference type="Proteomes" id="UP000504606">
    <property type="component" value="Unplaced"/>
</dbReference>
<keyword evidence="10 13" id="KW-0067">ATP-binding</keyword>
<evidence type="ECO:0000259" key="16">
    <source>
        <dbReference type="PROSITE" id="PS51285"/>
    </source>
</evidence>
<reference evidence="18" key="2">
    <citation type="submission" date="2025-08" db="UniProtKB">
        <authorList>
            <consortium name="RefSeq"/>
        </authorList>
    </citation>
    <scope>IDENTIFICATION</scope>
    <source>
        <tissue evidence="18">Whole organism</tissue>
    </source>
</reference>
<evidence type="ECO:0000256" key="13">
    <source>
        <dbReference type="PROSITE-ProRule" id="PRU10141"/>
    </source>
</evidence>
<dbReference type="Gene3D" id="1.10.510.10">
    <property type="entry name" value="Transferase(Phosphotransferase) domain 1"/>
    <property type="match status" value="2"/>
</dbReference>
<keyword evidence="7" id="KW-0677">Repeat</keyword>
<dbReference type="FunFam" id="1.10.510.10:FF:000157">
    <property type="entry name" value="Ribosomal protein S6 kinase"/>
    <property type="match status" value="1"/>
</dbReference>
<evidence type="ECO:0000256" key="2">
    <source>
        <dbReference type="ARBA" id="ARBA00009804"/>
    </source>
</evidence>
<evidence type="ECO:0000256" key="8">
    <source>
        <dbReference type="ARBA" id="ARBA00022741"/>
    </source>
</evidence>
<proteinExistence type="inferred from homology"/>
<dbReference type="InterPro" id="IPR017441">
    <property type="entry name" value="Protein_kinase_ATP_BS"/>
</dbReference>
<sequence>MGVHKTTEHESGYFEDENSDDDAMGVCGGVGRRAAPAAPASAPMSTCDAVNNNVPPGHDCCHAIRPAIDRVNFTSAHRVDMSSFELLKVLGTGAYGKVFLVRKKGGPDDGRLYAMKVLKKATIVQKKKTTEHTRTERQVLEAVRESPFLVTLHYAFQTDAKLHLILDYVSGGELFTHLYQREHFTEEQVRIYIGEIILALEHLHKLGIIYRDIKLENILLDSDGHVVLTDFGLSKEFLPHEKDQRAYSFCGTIEYMAPEVVRGGSTGHDIAVDWWSVGVLTYELLTGASPFTVEGEKNTQQEISRRILKTNPPIPDGLSPEVADLISALLVKDPRKRLGGGEQDALELKKHPFFRSLDWLALAEKRVPAPFVPRISSELDVSNFSEEFTRMTPTDSPAVIPPNFDKIFKGYSYVAPSVLFSENILSDEIFNQSKRPSPTSLTLPCIKESPFFKKYEIDLHEGILGDGTYSVCRKCRHIESGQEYAVKIVSRKTDCTREINLLRACQGHSNIVNLREVFYDEAHTYLVLELLRGGELLERIRRQARFTENQASRIMRSLVAAVSEMHSRGVVHRDLKPENLLFTDTSDNSDIKIVDFGFARLKQEKEVLTTPCFTLHYAAPEVLKQALVKSTANSSNTTCDASGNAISQPPSEGYDENCDLWSLGVILYTMLSGRAPFHARSRDDSAAAIMCRIKEGDFNFNADAWQNVSHAAKQLTKGLLTVDPKKRLRMSDLLTSEWIQGSDRAGFATVPLMTPDVLTTGSSARSAEINVAQTFSAFHQAHREGFRLQEVVNAKLAQRRRNKKSSVDNRSFSTSSNFSSSSSSGTSSIQTPIKVPSTSSIQSPASASASTSSAQPQQRARPRGQADHSDNVFNFGESRVREYLSSLSSSSSGERMDCGSLPSSPPASPLSAACNPLLSESAASIPLASAQQCGAGPVSDLGGGMLLSPVPPRRKKGRPNLAGLGGGSALAGLVLEDSLDERTERLCSADTDSLSLLEDLPREEAELLTTPVPSTTPQDSASHSHRHRTKKPGRTKRSEVSSVVSAGESVMSGRQGPLTRSLKRKLEESSSSSNSTHSSCEDDHLPKRRRPSHSKHSKSGRQRQKRERIPTIDID</sequence>
<keyword evidence="8 13" id="KW-0547">Nucleotide-binding</keyword>
<evidence type="ECO:0000256" key="14">
    <source>
        <dbReference type="SAM" id="MobiDB-lite"/>
    </source>
</evidence>
<evidence type="ECO:0000256" key="6">
    <source>
        <dbReference type="ARBA" id="ARBA00022679"/>
    </source>
</evidence>
<name>A0A9C6WRR1_FRAOC</name>
<feature type="compositionally biased region" description="Basic and acidic residues" evidence="14">
    <location>
        <begin position="1"/>
        <end position="12"/>
    </location>
</feature>
<dbReference type="SUPFAM" id="SSF56112">
    <property type="entry name" value="Protein kinase-like (PK-like)"/>
    <property type="match status" value="2"/>
</dbReference>
<feature type="region of interest" description="Disordered" evidence="14">
    <location>
        <begin position="886"/>
        <end position="910"/>
    </location>
</feature>
<feature type="region of interest" description="Disordered" evidence="14">
    <location>
        <begin position="1"/>
        <end position="20"/>
    </location>
</feature>
<feature type="compositionally biased region" description="Low complexity" evidence="14">
    <location>
        <begin position="811"/>
        <end position="828"/>
    </location>
</feature>
<dbReference type="Pfam" id="PF00069">
    <property type="entry name" value="Pkinase"/>
    <property type="match status" value="2"/>
</dbReference>
<comment type="cofactor">
    <cofactor evidence="1">
        <name>Mg(2+)</name>
        <dbReference type="ChEBI" id="CHEBI:18420"/>
    </cofactor>
</comment>
<dbReference type="GO" id="GO:0005524">
    <property type="term" value="F:ATP binding"/>
    <property type="evidence" value="ECO:0007669"/>
    <property type="project" value="UniProtKB-UniRule"/>
</dbReference>
<dbReference type="GeneID" id="113210281"/>
<feature type="compositionally biased region" description="Basic residues" evidence="14">
    <location>
        <begin position="1086"/>
        <end position="1106"/>
    </location>
</feature>
<feature type="compositionally biased region" description="Polar residues" evidence="14">
    <location>
        <begin position="1011"/>
        <end position="1021"/>
    </location>
</feature>
<dbReference type="PROSITE" id="PS51285">
    <property type="entry name" value="AGC_KINASE_CTER"/>
    <property type="match status" value="1"/>
</dbReference>
<comment type="catalytic activity">
    <reaction evidence="12">
        <text>L-seryl-[protein] + ATP = O-phospho-L-seryl-[protein] + ADP + H(+)</text>
        <dbReference type="Rhea" id="RHEA:17989"/>
        <dbReference type="Rhea" id="RHEA-COMP:9863"/>
        <dbReference type="Rhea" id="RHEA-COMP:11604"/>
        <dbReference type="ChEBI" id="CHEBI:15378"/>
        <dbReference type="ChEBI" id="CHEBI:29999"/>
        <dbReference type="ChEBI" id="CHEBI:30616"/>
        <dbReference type="ChEBI" id="CHEBI:83421"/>
        <dbReference type="ChEBI" id="CHEBI:456216"/>
        <dbReference type="EC" id="2.7.11.1"/>
    </reaction>
</comment>
<evidence type="ECO:0000313" key="17">
    <source>
        <dbReference type="Proteomes" id="UP000504606"/>
    </source>
</evidence>
<evidence type="ECO:0000259" key="15">
    <source>
        <dbReference type="PROSITE" id="PS50011"/>
    </source>
</evidence>
<feature type="compositionally biased region" description="Low complexity" evidence="14">
    <location>
        <begin position="836"/>
        <end position="859"/>
    </location>
</feature>
<dbReference type="FunFam" id="3.30.200.20:FF:000686">
    <property type="entry name" value="Ribosomal protein S6 kinase"/>
    <property type="match status" value="1"/>
</dbReference>
<evidence type="ECO:0000256" key="10">
    <source>
        <dbReference type="ARBA" id="ARBA00022840"/>
    </source>
</evidence>
<dbReference type="SMART" id="SM00133">
    <property type="entry name" value="S_TK_X"/>
    <property type="match status" value="1"/>
</dbReference>
<evidence type="ECO:0000256" key="4">
    <source>
        <dbReference type="ARBA" id="ARBA00022527"/>
    </source>
</evidence>
<keyword evidence="4" id="KW-0723">Serine/threonine-protein kinase</keyword>
<evidence type="ECO:0000256" key="5">
    <source>
        <dbReference type="ARBA" id="ARBA00022553"/>
    </source>
</evidence>
<feature type="domain" description="AGC-kinase C-terminal" evidence="16">
    <location>
        <begin position="355"/>
        <end position="423"/>
    </location>
</feature>
<evidence type="ECO:0000256" key="1">
    <source>
        <dbReference type="ARBA" id="ARBA00001946"/>
    </source>
</evidence>